<dbReference type="RefSeq" id="XP_001792341.1">
    <property type="nucleotide sequence ID" value="XM_001792289.1"/>
</dbReference>
<organism evidence="2 3">
    <name type="scientific">Phaeosphaeria nodorum (strain SN15 / ATCC MYA-4574 / FGSC 10173)</name>
    <name type="common">Glume blotch fungus</name>
    <name type="synonym">Parastagonospora nodorum</name>
    <dbReference type="NCBI Taxonomy" id="321614"/>
    <lineage>
        <taxon>Eukaryota</taxon>
        <taxon>Fungi</taxon>
        <taxon>Dikarya</taxon>
        <taxon>Ascomycota</taxon>
        <taxon>Pezizomycotina</taxon>
        <taxon>Dothideomycetes</taxon>
        <taxon>Pleosporomycetidae</taxon>
        <taxon>Pleosporales</taxon>
        <taxon>Pleosporineae</taxon>
        <taxon>Phaeosphaeriaceae</taxon>
        <taxon>Parastagonospora</taxon>
    </lineage>
</organism>
<feature type="compositionally biased region" description="Polar residues" evidence="1">
    <location>
        <begin position="188"/>
        <end position="198"/>
    </location>
</feature>
<dbReference type="AlphaFoldDB" id="A0A7U2F1A4"/>
<dbReference type="OrthoDB" id="5245206at2759"/>
<feature type="compositionally biased region" description="Low complexity" evidence="1">
    <location>
        <begin position="551"/>
        <end position="563"/>
    </location>
</feature>
<feature type="region of interest" description="Disordered" evidence="1">
    <location>
        <begin position="170"/>
        <end position="198"/>
    </location>
</feature>
<keyword evidence="3" id="KW-1185">Reference proteome</keyword>
<feature type="region of interest" description="Disordered" evidence="1">
    <location>
        <begin position="126"/>
        <end position="145"/>
    </location>
</feature>
<gene>
    <name evidence="2" type="ORF">JI435_017080</name>
</gene>
<evidence type="ECO:0000256" key="1">
    <source>
        <dbReference type="SAM" id="MobiDB-lite"/>
    </source>
</evidence>
<dbReference type="VEuPathDB" id="FungiDB:JI435_017080"/>
<dbReference type="EMBL" id="CP069028">
    <property type="protein sequence ID" value="QRC96818.1"/>
    <property type="molecule type" value="Genomic_DNA"/>
</dbReference>
<protein>
    <submittedName>
        <fullName evidence="2">Uncharacterized protein</fullName>
    </submittedName>
</protein>
<sequence>MALVTRFLLNKHSKQPTNDVHIADSTIGHHNQLLNISSSWKRKFSSKQSQPKGVWVPSMSGMVKAGDEGLFTSTLFANIHGHPGEPSLEALYELFAEQLRSRPIAERSAYTGEIAKFLSSTKRVTSGPKRVQSLSRKASNRRSTDISMIGQRKSMDISTAERGLSRSISMKRPTSPLAPMKSGLVGMGSNNATKTSWTTDGRISDSRYGIIGIEVTSAELAALSILLGSPLAVSGEPVAHSEKGALNISISISAMQDGRHQINLRQHKRNISHMPAARGSGFSPLYSKHLAAGSLPYLQDEKTVRSILVSDYTLKIVESGSSLYLHDSYSKTTQTQFLSALPSSRELSFEIVSASTQPLPFNPIIDAISLLPFVGGLVPLASMPLVKTVQFVAFGGLPPARLLQRLEGLVDKVNRHTPHLQLFGPLYESQNIALLYRERERLGKLATDAKPADSIAYKASRMQRYITLLARLTTLIPGMLTQDAAEAVQAATKREIERSYHDAVAVHNVNRSRSSSVVDSYACSECGARSKRFSTQTYSRSNRSSDFSMVTAASPTTSASSAPHSLGKQVERLLKSELPLSVEDVALAARLVIAAWTLSVETVAWEEGEQGFRVLDTSKLPEQMVLC</sequence>
<evidence type="ECO:0000313" key="2">
    <source>
        <dbReference type="EMBL" id="QRC96818.1"/>
    </source>
</evidence>
<feature type="region of interest" description="Disordered" evidence="1">
    <location>
        <begin position="544"/>
        <end position="564"/>
    </location>
</feature>
<proteinExistence type="predicted"/>
<dbReference type="Proteomes" id="UP000663193">
    <property type="component" value="Chromosome 6"/>
</dbReference>
<accession>A0A7U2F1A4</accession>
<reference evidence="3" key="1">
    <citation type="journal article" date="2021" name="BMC Genomics">
        <title>Chromosome-level genome assembly and manually-curated proteome of model necrotroph Parastagonospora nodorum Sn15 reveals a genome-wide trove of candidate effector homologs, and redundancy of virulence-related functions within an accessory chromosome.</title>
        <authorList>
            <person name="Bertazzoni S."/>
            <person name="Jones D.A.B."/>
            <person name="Phan H.T."/>
            <person name="Tan K.-C."/>
            <person name="Hane J.K."/>
        </authorList>
    </citation>
    <scope>NUCLEOTIDE SEQUENCE [LARGE SCALE GENOMIC DNA]</scope>
    <source>
        <strain evidence="3">SN15 / ATCC MYA-4574 / FGSC 10173)</strain>
    </source>
</reference>
<name>A0A7U2F1A4_PHANO</name>
<dbReference type="KEGG" id="pno:SNOG_01708"/>
<dbReference type="OMA" id="MALVPDM"/>
<evidence type="ECO:0000313" key="3">
    <source>
        <dbReference type="Proteomes" id="UP000663193"/>
    </source>
</evidence>